<sequence length="319" mass="37040">MDFKKLEKDLYESEQYLKKLNFTIQNNSSIEAIILASTKLFEQDKGSIPVEQKWDFRQTYRDILGFHDIVEKIKKISNHPCYTEIIPHIKLLAESKFQQNDKSSVLDSNSNKVFELYLALACMRISQKVKLDNPNISKGDNPDIIFDYEGQSIGIACKVLHSPNPKGIFQHIEKSIDQIEKSEATKGLIVISLKNIIDHDDFWKIQNLENVKNGTSEPEFNAFANSEDAREKLNSYVKPFFDYYSDPLEIMALNELFINKKTPPEFYFFLNSITSVMEHEGQRAINFKRLFQINIKEGILQPITHSIAEKINHYIQYDT</sequence>
<dbReference type="AlphaFoldDB" id="A0A4R9JBW1"/>
<organism evidence="1 2">
    <name type="scientific">Leptospira perdikensis</name>
    <dbReference type="NCBI Taxonomy" id="2484948"/>
    <lineage>
        <taxon>Bacteria</taxon>
        <taxon>Pseudomonadati</taxon>
        <taxon>Spirochaetota</taxon>
        <taxon>Spirochaetia</taxon>
        <taxon>Leptospirales</taxon>
        <taxon>Leptospiraceae</taxon>
        <taxon>Leptospira</taxon>
    </lineage>
</organism>
<accession>A0A4R9JBW1</accession>
<reference evidence="1" key="1">
    <citation type="journal article" date="2019" name="PLoS Negl. Trop. Dis.">
        <title>Revisiting the worldwide diversity of Leptospira species in the environment.</title>
        <authorList>
            <person name="Vincent A.T."/>
            <person name="Schiettekatte O."/>
            <person name="Bourhy P."/>
            <person name="Veyrier F.J."/>
            <person name="Picardeau M."/>
        </authorList>
    </citation>
    <scope>NUCLEOTIDE SEQUENCE [LARGE SCALE GENOMIC DNA]</scope>
    <source>
        <strain evidence="1">201702692</strain>
    </source>
</reference>
<evidence type="ECO:0000313" key="1">
    <source>
        <dbReference type="EMBL" id="TGL35938.1"/>
    </source>
</evidence>
<gene>
    <name evidence="1" type="ORF">EHQ49_16715</name>
</gene>
<dbReference type="Proteomes" id="UP000298125">
    <property type="component" value="Unassembled WGS sequence"/>
</dbReference>
<dbReference type="OrthoDB" id="8439394at2"/>
<dbReference type="EMBL" id="RQGA01000016">
    <property type="protein sequence ID" value="TGL35938.1"/>
    <property type="molecule type" value="Genomic_DNA"/>
</dbReference>
<proteinExistence type="predicted"/>
<evidence type="ECO:0000313" key="2">
    <source>
        <dbReference type="Proteomes" id="UP000298125"/>
    </source>
</evidence>
<keyword evidence="2" id="KW-1185">Reference proteome</keyword>
<comment type="caution">
    <text evidence="1">The sequence shown here is derived from an EMBL/GenBank/DDBJ whole genome shotgun (WGS) entry which is preliminary data.</text>
</comment>
<protein>
    <submittedName>
        <fullName evidence="1">Uncharacterized protein</fullName>
    </submittedName>
</protein>
<dbReference type="RefSeq" id="WP_135580803.1">
    <property type="nucleotide sequence ID" value="NZ_RQGA01000016.1"/>
</dbReference>
<name>A0A4R9JBW1_9LEPT</name>